<keyword evidence="3" id="KW-1185">Reference proteome</keyword>
<dbReference type="RefSeq" id="WP_324668112.1">
    <property type="nucleotide sequence ID" value="NZ_CP141614.1"/>
</dbReference>
<reference evidence="3" key="1">
    <citation type="submission" date="2023-12" db="EMBL/GenBank/DDBJ databases">
        <title>Novel isolates from deep terrestrial aquifers shed light on the physiology and ecology of the class Limnochordia.</title>
        <authorList>
            <person name="Karnachuk O.V."/>
            <person name="Lukina A.P."/>
            <person name="Avakyan M.R."/>
            <person name="Kadnikov V."/>
            <person name="Begmatov S."/>
            <person name="Beletsky A.V."/>
            <person name="Mardanov A.V."/>
            <person name="Ravin N.V."/>
        </authorList>
    </citation>
    <scope>NUCLEOTIDE SEQUENCE [LARGE SCALE GENOMIC DNA]</scope>
    <source>
        <strain evidence="3">LN</strain>
    </source>
</reference>
<feature type="signal peptide" evidence="1">
    <location>
        <begin position="1"/>
        <end position="22"/>
    </location>
</feature>
<dbReference type="EMBL" id="CP141614">
    <property type="protein sequence ID" value="WRP13855.1"/>
    <property type="molecule type" value="Genomic_DNA"/>
</dbReference>
<evidence type="ECO:0000256" key="1">
    <source>
        <dbReference type="SAM" id="SignalP"/>
    </source>
</evidence>
<proteinExistence type="predicted"/>
<organism evidence="2 3">
    <name type="scientific">Geochorda subterranea</name>
    <dbReference type="NCBI Taxonomy" id="3109564"/>
    <lineage>
        <taxon>Bacteria</taxon>
        <taxon>Bacillati</taxon>
        <taxon>Bacillota</taxon>
        <taxon>Limnochordia</taxon>
        <taxon>Limnochordales</taxon>
        <taxon>Geochordaceae</taxon>
        <taxon>Geochorda</taxon>
    </lineage>
</organism>
<keyword evidence="1" id="KW-0732">Signal</keyword>
<protein>
    <submittedName>
        <fullName evidence="2">Uncharacterized protein</fullName>
    </submittedName>
</protein>
<name>A0ABZ1BM18_9FIRM</name>
<evidence type="ECO:0000313" key="3">
    <source>
        <dbReference type="Proteomes" id="UP001333102"/>
    </source>
</evidence>
<feature type="chain" id="PRO_5046527726" evidence="1">
    <location>
        <begin position="23"/>
        <end position="237"/>
    </location>
</feature>
<evidence type="ECO:0000313" key="2">
    <source>
        <dbReference type="EMBL" id="WRP13855.1"/>
    </source>
</evidence>
<gene>
    <name evidence="2" type="ORF">VLY81_10465</name>
</gene>
<accession>A0ABZ1BM18</accession>
<dbReference type="Proteomes" id="UP001333102">
    <property type="component" value="Chromosome"/>
</dbReference>
<sequence>MKRLGWLLVLAALLLSGGMALAASNGYPLPPGASETKVWELQGSTWVGLTFGDPNGPARSWNSGPYNQGITNQAVTGFQFTNHASVAQWVEYTMSGTRKDWRIRRPGIYASDSMTGTIKSNNDVVISFSGFGPLAYEAPGQGVDEYIETEYGYSTVEDPNLVVWVPAEDLNETSILLEDSEALHYGQQWKLWSKINVGPSNSSSEYENVGTVTVTLTNIKLWIDPATGFYADLVGPR</sequence>